<dbReference type="EMBL" id="SCHB01000003">
    <property type="protein sequence ID" value="TBW72478.1"/>
    <property type="molecule type" value="Genomic_DNA"/>
</dbReference>
<proteinExistence type="predicted"/>
<feature type="transmembrane region" description="Helical" evidence="1">
    <location>
        <begin position="213"/>
        <end position="237"/>
    </location>
</feature>
<keyword evidence="1" id="KW-0472">Membrane</keyword>
<dbReference type="Proteomes" id="UP000293637">
    <property type="component" value="Unassembled WGS sequence"/>
</dbReference>
<keyword evidence="1" id="KW-1133">Transmembrane helix</keyword>
<dbReference type="AlphaFoldDB" id="A0A4Q9WBU1"/>
<dbReference type="GeneID" id="58090802"/>
<feature type="transmembrane region" description="Helical" evidence="1">
    <location>
        <begin position="282"/>
        <end position="303"/>
    </location>
</feature>
<feature type="transmembrane region" description="Helical" evidence="1">
    <location>
        <begin position="249"/>
        <end position="275"/>
    </location>
</feature>
<sequence>MNLFLIEIKKLLFSKIFIFYCILVIFFVFVNCNQVIDKNINSDIYQPKSMTTYTTNNKVIMKNAIDNLKKELHSNNFKVYQFGFLKQKKLNKDKIDKIKTSLKNMENSKDFKRFKYYSNKVSHEIGWGSNYSEKNLYLFGTKQMSKEDFSMEKKMIKNKDIYFGAYSRYLSDIAGVIIGILPFFLGAHIYLLDRKNHVFKTINSRNISSFKLILTRVLALIILSFLPILLFSVYFLISLSVVHPISIKAIFIFYEILFMWTTPTLLVASILGLLITMIFNSYLGSLIQIIIWFINLNIGSNYVEGHYGSLLIPRHNSLFNTSFFYNHLNDILINRISYCFIAILLLLISVWLFDLKRKGLTRSGKITLLRN</sequence>
<feature type="transmembrane region" description="Helical" evidence="1">
    <location>
        <begin position="173"/>
        <end position="192"/>
    </location>
</feature>
<comment type="caution">
    <text evidence="2">The sequence shown here is derived from an EMBL/GenBank/DDBJ whole genome shotgun (WGS) entry which is preliminary data.</text>
</comment>
<protein>
    <submittedName>
        <fullName evidence="2">ABC transporter permease</fullName>
    </submittedName>
</protein>
<accession>A0A4Q9WBU1</accession>
<evidence type="ECO:0000256" key="1">
    <source>
        <dbReference type="SAM" id="Phobius"/>
    </source>
</evidence>
<evidence type="ECO:0000313" key="2">
    <source>
        <dbReference type="EMBL" id="TBW72478.1"/>
    </source>
</evidence>
<reference evidence="2 3" key="1">
    <citation type="journal article" date="2019" name="Sci. Transl. Med.">
        <title>Quorum sensing between bacterial species on the skin protects against epidermal injury in atopic dermatitis.</title>
        <authorList>
            <person name="Williams M.R."/>
        </authorList>
    </citation>
    <scope>NUCLEOTIDE SEQUENCE [LARGE SCALE GENOMIC DNA]</scope>
    <source>
        <strain evidence="2 3">E7</strain>
    </source>
</reference>
<feature type="transmembrane region" description="Helical" evidence="1">
    <location>
        <begin position="332"/>
        <end position="353"/>
    </location>
</feature>
<dbReference type="RefSeq" id="WP_002492023.1">
    <property type="nucleotide sequence ID" value="NZ_AP021848.1"/>
</dbReference>
<organism evidence="2 3">
    <name type="scientific">Staphylococcus lugdunensis</name>
    <dbReference type="NCBI Taxonomy" id="28035"/>
    <lineage>
        <taxon>Bacteria</taxon>
        <taxon>Bacillati</taxon>
        <taxon>Bacillota</taxon>
        <taxon>Bacilli</taxon>
        <taxon>Bacillales</taxon>
        <taxon>Staphylococcaceae</taxon>
        <taxon>Staphylococcus</taxon>
    </lineage>
</organism>
<gene>
    <name evidence="2" type="ORF">EQ812_05745</name>
</gene>
<name>A0A4Q9WBU1_STALU</name>
<evidence type="ECO:0000313" key="3">
    <source>
        <dbReference type="Proteomes" id="UP000293637"/>
    </source>
</evidence>
<feature type="transmembrane region" description="Helical" evidence="1">
    <location>
        <begin position="12"/>
        <end position="30"/>
    </location>
</feature>
<keyword evidence="1" id="KW-0812">Transmembrane</keyword>